<evidence type="ECO:0000259" key="4">
    <source>
        <dbReference type="PROSITE" id="PS50943"/>
    </source>
</evidence>
<dbReference type="CDD" id="cd00093">
    <property type="entry name" value="HTH_XRE"/>
    <property type="match status" value="1"/>
</dbReference>
<dbReference type="Pfam" id="PF01381">
    <property type="entry name" value="HTH_3"/>
    <property type="match status" value="1"/>
</dbReference>
<dbReference type="PROSITE" id="PS50943">
    <property type="entry name" value="HTH_CROC1"/>
    <property type="match status" value="1"/>
</dbReference>
<dbReference type="InterPro" id="IPR001387">
    <property type="entry name" value="Cro/C1-type_HTH"/>
</dbReference>
<dbReference type="AlphaFoldDB" id="A0A2N4TKV2"/>
<evidence type="ECO:0000256" key="2">
    <source>
        <dbReference type="ARBA" id="ARBA00023125"/>
    </source>
</evidence>
<dbReference type="InterPro" id="IPR010982">
    <property type="entry name" value="Lambda_DNA-bd_dom_sf"/>
</dbReference>
<dbReference type="OrthoDB" id="8527856at2"/>
<feature type="domain" description="HTH cro/C1-type" evidence="4">
    <location>
        <begin position="18"/>
        <end position="73"/>
    </location>
</feature>
<keyword evidence="1" id="KW-0805">Transcription regulation</keyword>
<evidence type="ECO:0000313" key="5">
    <source>
        <dbReference type="EMBL" id="PLC40308.1"/>
    </source>
</evidence>
<dbReference type="GO" id="GO:0003677">
    <property type="term" value="F:DNA binding"/>
    <property type="evidence" value="ECO:0007669"/>
    <property type="project" value="UniProtKB-KW"/>
</dbReference>
<reference evidence="5 6" key="1">
    <citation type="submission" date="2017-12" db="EMBL/GenBank/DDBJ databases">
        <title>Draft genome sequence of Ralstonia pickettii 52.</title>
        <authorList>
            <person name="Zheng B."/>
        </authorList>
    </citation>
    <scope>NUCLEOTIDE SEQUENCE [LARGE SCALE GENOMIC DNA]</scope>
    <source>
        <strain evidence="5 6">52</strain>
    </source>
</reference>
<dbReference type="SUPFAM" id="SSF47413">
    <property type="entry name" value="lambda repressor-like DNA-binding domains"/>
    <property type="match status" value="1"/>
</dbReference>
<dbReference type="Gene3D" id="1.10.260.40">
    <property type="entry name" value="lambda repressor-like DNA-binding domains"/>
    <property type="match status" value="1"/>
</dbReference>
<organism evidence="5 6">
    <name type="scientific">Ralstonia pickettii</name>
    <name type="common">Burkholderia pickettii</name>
    <dbReference type="NCBI Taxonomy" id="329"/>
    <lineage>
        <taxon>Bacteria</taxon>
        <taxon>Pseudomonadati</taxon>
        <taxon>Pseudomonadota</taxon>
        <taxon>Betaproteobacteria</taxon>
        <taxon>Burkholderiales</taxon>
        <taxon>Burkholderiaceae</taxon>
        <taxon>Ralstonia</taxon>
    </lineage>
</organism>
<evidence type="ECO:0000256" key="1">
    <source>
        <dbReference type="ARBA" id="ARBA00023015"/>
    </source>
</evidence>
<evidence type="ECO:0000313" key="6">
    <source>
        <dbReference type="Proteomes" id="UP000234456"/>
    </source>
</evidence>
<keyword evidence="2" id="KW-0238">DNA-binding</keyword>
<proteinExistence type="predicted"/>
<comment type="caution">
    <text evidence="5">The sequence shown here is derived from an EMBL/GenBank/DDBJ whole genome shotgun (WGS) entry which is preliminary data.</text>
</comment>
<protein>
    <submittedName>
        <fullName evidence="5">XRE family transcriptional regulator</fullName>
    </submittedName>
</protein>
<name>A0A2N4TKV2_RALPI</name>
<dbReference type="GO" id="GO:0003700">
    <property type="term" value="F:DNA-binding transcription factor activity"/>
    <property type="evidence" value="ECO:0007669"/>
    <property type="project" value="TreeGrafter"/>
</dbReference>
<keyword evidence="3" id="KW-0804">Transcription</keyword>
<dbReference type="GO" id="GO:0005829">
    <property type="term" value="C:cytosol"/>
    <property type="evidence" value="ECO:0007669"/>
    <property type="project" value="TreeGrafter"/>
</dbReference>
<dbReference type="Proteomes" id="UP000234456">
    <property type="component" value="Unassembled WGS sequence"/>
</dbReference>
<dbReference type="InterPro" id="IPR050807">
    <property type="entry name" value="TransReg_Diox_bact_type"/>
</dbReference>
<evidence type="ECO:0000256" key="3">
    <source>
        <dbReference type="ARBA" id="ARBA00023163"/>
    </source>
</evidence>
<dbReference type="PANTHER" id="PTHR46797">
    <property type="entry name" value="HTH-TYPE TRANSCRIPTIONAL REGULATOR"/>
    <property type="match status" value="1"/>
</dbReference>
<dbReference type="PANTHER" id="PTHR46797:SF23">
    <property type="entry name" value="HTH-TYPE TRANSCRIPTIONAL REGULATOR SUTR"/>
    <property type="match status" value="1"/>
</dbReference>
<accession>A0A2N4TKV2</accession>
<dbReference type="EMBL" id="PKQE01000007">
    <property type="protein sequence ID" value="PLC40308.1"/>
    <property type="molecule type" value="Genomic_DNA"/>
</dbReference>
<gene>
    <name evidence="5" type="ORF">C0Q88_23405</name>
</gene>
<sequence length="84" mass="9338">MTKPHAELTTRKLFARNVRALRRAREISQEELAHAAELSRTYVSSVERGERNISIDNIGKLAAALGATPMALLDPELAKRLRGE</sequence>
<dbReference type="SMART" id="SM00530">
    <property type="entry name" value="HTH_XRE"/>
    <property type="match status" value="1"/>
</dbReference>